<feature type="domain" description="FAD-dependent oxidoreductase 2 FAD-binding" evidence="5">
    <location>
        <begin position="10"/>
        <end position="520"/>
    </location>
</feature>
<evidence type="ECO:0000313" key="6">
    <source>
        <dbReference type="EMBL" id="NYH93965.1"/>
    </source>
</evidence>
<dbReference type="PANTHER" id="PTHR43400:SF10">
    <property type="entry name" value="3-OXOSTEROID 1-DEHYDROGENASE"/>
    <property type="match status" value="1"/>
</dbReference>
<comment type="caution">
    <text evidence="6">The sequence shown here is derived from an EMBL/GenBank/DDBJ whole genome shotgun (WGS) entry which is preliminary data.</text>
</comment>
<reference evidence="6 7" key="1">
    <citation type="submission" date="2020-07" db="EMBL/GenBank/DDBJ databases">
        <title>Genomic Encyclopedia of Type Strains, Phase IV (KMG-IV): sequencing the most valuable type-strain genomes for metagenomic binning, comparative biology and taxonomic classification.</title>
        <authorList>
            <person name="Goeker M."/>
        </authorList>
    </citation>
    <scope>NUCLEOTIDE SEQUENCE [LARGE SCALE GENOMIC DNA]</scope>
    <source>
        <strain evidence="6 7">DSM 29043</strain>
    </source>
</reference>
<dbReference type="SUPFAM" id="SSF51905">
    <property type="entry name" value="FAD/NAD(P)-binding domain"/>
    <property type="match status" value="1"/>
</dbReference>
<accession>A0A7Z0BU62</accession>
<name>A0A7Z0BU62_9SPHN</name>
<dbReference type="InterPro" id="IPR027477">
    <property type="entry name" value="Succ_DH/fumarate_Rdtase_cat_sf"/>
</dbReference>
<dbReference type="InterPro" id="IPR003953">
    <property type="entry name" value="FAD-dep_OxRdtase_2_FAD-bd"/>
</dbReference>
<dbReference type="EMBL" id="JACBZF010000001">
    <property type="protein sequence ID" value="NYH93965.1"/>
    <property type="molecule type" value="Genomic_DNA"/>
</dbReference>
<dbReference type="AlphaFoldDB" id="A0A7Z0BU62"/>
<gene>
    <name evidence="6" type="ORF">FHS75_000270</name>
</gene>
<protein>
    <submittedName>
        <fullName evidence="6">Succinate dehydrogenase/fumarate reductase flavoprotein subunit</fullName>
    </submittedName>
</protein>
<dbReference type="GO" id="GO:0016491">
    <property type="term" value="F:oxidoreductase activity"/>
    <property type="evidence" value="ECO:0007669"/>
    <property type="project" value="UniProtKB-KW"/>
</dbReference>
<organism evidence="6 7">
    <name type="scientific">Novosphingobium marinum</name>
    <dbReference type="NCBI Taxonomy" id="1514948"/>
    <lineage>
        <taxon>Bacteria</taxon>
        <taxon>Pseudomonadati</taxon>
        <taxon>Pseudomonadota</taxon>
        <taxon>Alphaproteobacteria</taxon>
        <taxon>Sphingomonadales</taxon>
        <taxon>Sphingomonadaceae</taxon>
        <taxon>Novosphingobium</taxon>
    </lineage>
</organism>
<sequence length="542" mass="57896">MASNWDFETDVLVIGSGSAGLAAALSARDRGVDVTILERSDKLGGTSAVSGGLPWVPNNHHMAEIGASDSREEALAYLKRLSAGKADEELCETYVDTAPDVIKFLEDRTELEFVALDIPDYHSELEGGKTGRSLTARVFPAGGLGDLRPALRMSPHFPFPVSLADVTDGKVNLFDPQVIADRLERDLVGTGHALMAGLIKAANDKGIAFRLGVRAKRPVMEDGVVVGIEVEEGGATRRYGARRGVIIASGGFEWNDELLKDFVYGPTPAPISPPINEGDGLCIAIDAGAELGNMSETHYHASMRIPGEEYEGRQLNRLTSAERHSPGAIMVNGKGRRFVNEALSYHDVCLAMRTHDPQTFEFPNARAFVIVHGGYLEKYTFLTRMPGDPVPSWLTSAETPRELAAKIGVDPDGLEETIATFNANAAKGVDPEFRRGTNEYDRYYGDPDREGAFRTLGPLDTPPYYACEIRVGTIGTRGGPRVNSQAQVLAKGGGIVPGLFAAGNAMAAFFGMSYPGAGGTIGPALTFGYIAGQTAAGGSNRF</sequence>
<dbReference type="Proteomes" id="UP000522081">
    <property type="component" value="Unassembled WGS sequence"/>
</dbReference>
<keyword evidence="2" id="KW-0285">Flavoprotein</keyword>
<evidence type="ECO:0000256" key="1">
    <source>
        <dbReference type="ARBA" id="ARBA00001974"/>
    </source>
</evidence>
<evidence type="ECO:0000313" key="7">
    <source>
        <dbReference type="Proteomes" id="UP000522081"/>
    </source>
</evidence>
<evidence type="ECO:0000256" key="4">
    <source>
        <dbReference type="ARBA" id="ARBA00023002"/>
    </source>
</evidence>
<dbReference type="GO" id="GO:0008202">
    <property type="term" value="P:steroid metabolic process"/>
    <property type="evidence" value="ECO:0007669"/>
    <property type="project" value="UniProtKB-ARBA"/>
</dbReference>
<keyword evidence="3" id="KW-0274">FAD</keyword>
<proteinExistence type="predicted"/>
<dbReference type="Pfam" id="PF00890">
    <property type="entry name" value="FAD_binding_2"/>
    <property type="match status" value="1"/>
</dbReference>
<keyword evidence="4" id="KW-0560">Oxidoreductase</keyword>
<dbReference type="RefSeq" id="WP_179405924.1">
    <property type="nucleotide sequence ID" value="NZ_BMGF01000001.1"/>
</dbReference>
<dbReference type="Gene3D" id="3.50.50.60">
    <property type="entry name" value="FAD/NAD(P)-binding domain"/>
    <property type="match status" value="2"/>
</dbReference>
<dbReference type="InterPro" id="IPR036188">
    <property type="entry name" value="FAD/NAD-bd_sf"/>
</dbReference>
<dbReference type="InterPro" id="IPR050315">
    <property type="entry name" value="FAD-oxidoreductase_2"/>
</dbReference>
<evidence type="ECO:0000259" key="5">
    <source>
        <dbReference type="Pfam" id="PF00890"/>
    </source>
</evidence>
<comment type="cofactor">
    <cofactor evidence="1">
        <name>FAD</name>
        <dbReference type="ChEBI" id="CHEBI:57692"/>
    </cofactor>
</comment>
<evidence type="ECO:0000256" key="2">
    <source>
        <dbReference type="ARBA" id="ARBA00022630"/>
    </source>
</evidence>
<keyword evidence="7" id="KW-1185">Reference proteome</keyword>
<dbReference type="SUPFAM" id="SSF56425">
    <property type="entry name" value="Succinate dehydrogenase/fumarate reductase flavoprotein, catalytic domain"/>
    <property type="match status" value="1"/>
</dbReference>
<evidence type="ECO:0000256" key="3">
    <source>
        <dbReference type="ARBA" id="ARBA00022827"/>
    </source>
</evidence>
<dbReference type="PANTHER" id="PTHR43400">
    <property type="entry name" value="FUMARATE REDUCTASE"/>
    <property type="match status" value="1"/>
</dbReference>